<sequence>MLILCLTPVHRSTYEQVKAAQVLEQFKEDVYLIQHLSMNDHAYHSLRFNTSRGYYYIYDSLHRETITKTTLPEGWTIEMLTLPYNVYFNQQGAIRKAGTMRISSPDATYKITFPFGTSRMRIEKL</sequence>
<dbReference type="EMBL" id="JAEKJY010000005">
    <property type="protein sequence ID" value="MBN8236616.1"/>
    <property type="molecule type" value="Genomic_DNA"/>
</dbReference>
<dbReference type="RefSeq" id="WP_206935159.1">
    <property type="nucleotide sequence ID" value="NZ_JAEKJY010000005.1"/>
</dbReference>
<keyword evidence="2" id="KW-1185">Reference proteome</keyword>
<accession>A0ABS3DZ55</accession>
<dbReference type="PIRSF" id="PIRSF021292">
    <property type="entry name" value="Competence_ComGD"/>
    <property type="match status" value="1"/>
</dbReference>
<organism evidence="1 2">
    <name type="scientific">Halobacillus kuroshimensis</name>
    <dbReference type="NCBI Taxonomy" id="302481"/>
    <lineage>
        <taxon>Bacteria</taxon>
        <taxon>Bacillati</taxon>
        <taxon>Bacillota</taxon>
        <taxon>Bacilli</taxon>
        <taxon>Bacillales</taxon>
        <taxon>Bacillaceae</taxon>
        <taxon>Halobacillus</taxon>
    </lineage>
</organism>
<gene>
    <name evidence="1" type="ORF">JF544_15235</name>
</gene>
<name>A0ABS3DZ55_9BACI</name>
<dbReference type="InterPro" id="IPR016785">
    <property type="entry name" value="ComGD"/>
</dbReference>
<proteinExistence type="predicted"/>
<reference evidence="1 2" key="1">
    <citation type="submission" date="2020-12" db="EMBL/GenBank/DDBJ databases">
        <title>Oil enriched cultivation method for isolating marine PHA-producing bacteria.</title>
        <authorList>
            <person name="Zheng W."/>
            <person name="Yu S."/>
            <person name="Huang Y."/>
        </authorList>
    </citation>
    <scope>NUCLEOTIDE SEQUENCE [LARGE SCALE GENOMIC DNA]</scope>
    <source>
        <strain evidence="1 2">SY-2-6</strain>
    </source>
</reference>
<dbReference type="Proteomes" id="UP000663970">
    <property type="component" value="Unassembled WGS sequence"/>
</dbReference>
<evidence type="ECO:0000313" key="2">
    <source>
        <dbReference type="Proteomes" id="UP000663970"/>
    </source>
</evidence>
<evidence type="ECO:0000313" key="1">
    <source>
        <dbReference type="EMBL" id="MBN8236616.1"/>
    </source>
</evidence>
<comment type="caution">
    <text evidence="1">The sequence shown here is derived from an EMBL/GenBank/DDBJ whole genome shotgun (WGS) entry which is preliminary data.</text>
</comment>
<protein>
    <submittedName>
        <fullName evidence="1">Competence protein ComG</fullName>
    </submittedName>
</protein>